<evidence type="ECO:0000256" key="3">
    <source>
        <dbReference type="ARBA" id="ARBA00022737"/>
    </source>
</evidence>
<evidence type="ECO:0000256" key="4">
    <source>
        <dbReference type="ARBA" id="ARBA00022833"/>
    </source>
</evidence>
<dbReference type="PANTHER" id="PTHR24208:SF127">
    <property type="entry name" value="LIM_HOMEOBOX PROTEIN AWH"/>
    <property type="match status" value="1"/>
</dbReference>
<reference evidence="14 15" key="1">
    <citation type="journal article" date="2020" name="Cell">
        <title>Large-Scale Comparative Analyses of Tick Genomes Elucidate Their Genetic Diversity and Vector Capacities.</title>
        <authorList>
            <consortium name="Tick Genome and Microbiome Consortium (TIGMIC)"/>
            <person name="Jia N."/>
            <person name="Wang J."/>
            <person name="Shi W."/>
            <person name="Du L."/>
            <person name="Sun Y."/>
            <person name="Zhan W."/>
            <person name="Jiang J.F."/>
            <person name="Wang Q."/>
            <person name="Zhang B."/>
            <person name="Ji P."/>
            <person name="Bell-Sakyi L."/>
            <person name="Cui X.M."/>
            <person name="Yuan T.T."/>
            <person name="Jiang B.G."/>
            <person name="Yang W.F."/>
            <person name="Lam T.T."/>
            <person name="Chang Q.C."/>
            <person name="Ding S.J."/>
            <person name="Wang X.J."/>
            <person name="Zhu J.G."/>
            <person name="Ruan X.D."/>
            <person name="Zhao L."/>
            <person name="Wei J.T."/>
            <person name="Ye R.Z."/>
            <person name="Que T.C."/>
            <person name="Du C.H."/>
            <person name="Zhou Y.H."/>
            <person name="Cheng J.X."/>
            <person name="Dai P.F."/>
            <person name="Guo W.B."/>
            <person name="Han X.H."/>
            <person name="Huang E.J."/>
            <person name="Li L.F."/>
            <person name="Wei W."/>
            <person name="Gao Y.C."/>
            <person name="Liu J.Z."/>
            <person name="Shao H.Z."/>
            <person name="Wang X."/>
            <person name="Wang C.C."/>
            <person name="Yang T.C."/>
            <person name="Huo Q.B."/>
            <person name="Li W."/>
            <person name="Chen H.Y."/>
            <person name="Chen S.E."/>
            <person name="Zhou L.G."/>
            <person name="Ni X.B."/>
            <person name="Tian J.H."/>
            <person name="Sheng Y."/>
            <person name="Liu T."/>
            <person name="Pan Y.S."/>
            <person name="Xia L.Y."/>
            <person name="Li J."/>
            <person name="Zhao F."/>
            <person name="Cao W.C."/>
        </authorList>
    </citation>
    <scope>NUCLEOTIDE SEQUENCE [LARGE SCALE GENOMIC DNA]</scope>
    <source>
        <strain evidence="14">HaeL-2018</strain>
    </source>
</reference>
<dbReference type="OrthoDB" id="10068367at2759"/>
<dbReference type="GO" id="GO:0030182">
    <property type="term" value="P:neuron differentiation"/>
    <property type="evidence" value="ECO:0007669"/>
    <property type="project" value="TreeGrafter"/>
</dbReference>
<dbReference type="AlphaFoldDB" id="A0A9J6FCN6"/>
<dbReference type="FunFam" id="2.10.110.10:FF:000023">
    <property type="entry name" value="LIM homeobox 6"/>
    <property type="match status" value="1"/>
</dbReference>
<keyword evidence="9" id="KW-0804">Transcription</keyword>
<gene>
    <name evidence="14" type="ORF">HPB48_001615</name>
</gene>
<evidence type="ECO:0000259" key="13">
    <source>
        <dbReference type="PROSITE" id="PS50023"/>
    </source>
</evidence>
<dbReference type="PROSITE" id="PS00478">
    <property type="entry name" value="LIM_DOMAIN_1"/>
    <property type="match status" value="1"/>
</dbReference>
<keyword evidence="10" id="KW-0539">Nucleus</keyword>
<evidence type="ECO:0000256" key="9">
    <source>
        <dbReference type="ARBA" id="ARBA00023163"/>
    </source>
</evidence>
<dbReference type="SMART" id="SM00132">
    <property type="entry name" value="LIM"/>
    <property type="match status" value="1"/>
</dbReference>
<sequence>MPPRNQAAAPEVSLAPPPGTRSACGHPSGARLGLCTVADAFLQQHCVFAATFRLNGCVRLTADREPQFAAKCAKCSRAIGASDWVRRAREQVYHLACFACDACKRQLSTGEEFALHDGRVLCKSHYFELLDGGSGSNDGRYRQKLLNA</sequence>
<evidence type="ECO:0000256" key="11">
    <source>
        <dbReference type="PROSITE-ProRule" id="PRU00125"/>
    </source>
</evidence>
<protein>
    <recommendedName>
        <fullName evidence="13">LIM zinc-binding domain-containing protein</fullName>
    </recommendedName>
</protein>
<dbReference type="GO" id="GO:0005634">
    <property type="term" value="C:nucleus"/>
    <property type="evidence" value="ECO:0007669"/>
    <property type="project" value="UniProtKB-SubCell"/>
</dbReference>
<evidence type="ECO:0000256" key="2">
    <source>
        <dbReference type="ARBA" id="ARBA00022723"/>
    </source>
</evidence>
<keyword evidence="2 11" id="KW-0479">Metal-binding</keyword>
<organism evidence="14 15">
    <name type="scientific">Haemaphysalis longicornis</name>
    <name type="common">Bush tick</name>
    <dbReference type="NCBI Taxonomy" id="44386"/>
    <lineage>
        <taxon>Eukaryota</taxon>
        <taxon>Metazoa</taxon>
        <taxon>Ecdysozoa</taxon>
        <taxon>Arthropoda</taxon>
        <taxon>Chelicerata</taxon>
        <taxon>Arachnida</taxon>
        <taxon>Acari</taxon>
        <taxon>Parasitiformes</taxon>
        <taxon>Ixodida</taxon>
        <taxon>Ixodoidea</taxon>
        <taxon>Ixodidae</taxon>
        <taxon>Haemaphysalinae</taxon>
        <taxon>Haemaphysalis</taxon>
    </lineage>
</organism>
<dbReference type="GO" id="GO:0000981">
    <property type="term" value="F:DNA-binding transcription factor activity, RNA polymerase II-specific"/>
    <property type="evidence" value="ECO:0007669"/>
    <property type="project" value="TreeGrafter"/>
</dbReference>
<evidence type="ECO:0000256" key="1">
    <source>
        <dbReference type="ARBA" id="ARBA00004123"/>
    </source>
</evidence>
<dbReference type="EMBL" id="JABSTR010000001">
    <property type="protein sequence ID" value="KAH9360041.1"/>
    <property type="molecule type" value="Genomic_DNA"/>
</dbReference>
<feature type="region of interest" description="Disordered" evidence="12">
    <location>
        <begin position="1"/>
        <end position="22"/>
    </location>
</feature>
<evidence type="ECO:0000256" key="7">
    <source>
        <dbReference type="ARBA" id="ARBA00023125"/>
    </source>
</evidence>
<dbReference type="InterPro" id="IPR050453">
    <property type="entry name" value="LIM_Homeobox_TF"/>
</dbReference>
<dbReference type="Pfam" id="PF00412">
    <property type="entry name" value="LIM"/>
    <property type="match status" value="1"/>
</dbReference>
<name>A0A9J6FCN6_HAELO</name>
<evidence type="ECO:0000256" key="12">
    <source>
        <dbReference type="SAM" id="MobiDB-lite"/>
    </source>
</evidence>
<dbReference type="Proteomes" id="UP000821853">
    <property type="component" value="Chromosome 1"/>
</dbReference>
<comment type="subcellular location">
    <subcellularLocation>
        <location evidence="1">Nucleus</location>
    </subcellularLocation>
</comment>
<dbReference type="VEuPathDB" id="VectorBase:HLOH_063095"/>
<evidence type="ECO:0000256" key="10">
    <source>
        <dbReference type="ARBA" id="ARBA00023242"/>
    </source>
</evidence>
<dbReference type="SUPFAM" id="SSF57716">
    <property type="entry name" value="Glucocorticoid receptor-like (DNA-binding domain)"/>
    <property type="match status" value="1"/>
</dbReference>
<feature type="domain" description="LIM zinc-binding" evidence="13">
    <location>
        <begin position="70"/>
        <end position="132"/>
    </location>
</feature>
<evidence type="ECO:0000313" key="14">
    <source>
        <dbReference type="EMBL" id="KAH9360041.1"/>
    </source>
</evidence>
<dbReference type="PANTHER" id="PTHR24208">
    <property type="entry name" value="LIM/HOMEOBOX PROTEIN LHX"/>
    <property type="match status" value="1"/>
</dbReference>
<proteinExistence type="predicted"/>
<dbReference type="Gene3D" id="2.10.110.10">
    <property type="entry name" value="Cysteine Rich Protein"/>
    <property type="match status" value="1"/>
</dbReference>
<evidence type="ECO:0000256" key="8">
    <source>
        <dbReference type="ARBA" id="ARBA00023155"/>
    </source>
</evidence>
<accession>A0A9J6FCN6</accession>
<dbReference type="GO" id="GO:0046872">
    <property type="term" value="F:metal ion binding"/>
    <property type="evidence" value="ECO:0007669"/>
    <property type="project" value="UniProtKB-KW"/>
</dbReference>
<keyword evidence="8" id="KW-0371">Homeobox</keyword>
<keyword evidence="3" id="KW-0677">Repeat</keyword>
<dbReference type="GO" id="GO:0000977">
    <property type="term" value="F:RNA polymerase II transcription regulatory region sequence-specific DNA binding"/>
    <property type="evidence" value="ECO:0007669"/>
    <property type="project" value="TreeGrafter"/>
</dbReference>
<keyword evidence="6 11" id="KW-0440">LIM domain</keyword>
<keyword evidence="4 11" id="KW-0862">Zinc</keyword>
<dbReference type="InterPro" id="IPR001781">
    <property type="entry name" value="Znf_LIM"/>
</dbReference>
<keyword evidence="7" id="KW-0238">DNA-binding</keyword>
<evidence type="ECO:0000313" key="15">
    <source>
        <dbReference type="Proteomes" id="UP000821853"/>
    </source>
</evidence>
<comment type="caution">
    <text evidence="14">The sequence shown here is derived from an EMBL/GenBank/DDBJ whole genome shotgun (WGS) entry which is preliminary data.</text>
</comment>
<keyword evidence="15" id="KW-1185">Reference proteome</keyword>
<evidence type="ECO:0000256" key="6">
    <source>
        <dbReference type="ARBA" id="ARBA00023038"/>
    </source>
</evidence>
<dbReference type="CDD" id="cd09379">
    <property type="entry name" value="LIM2_AWH"/>
    <property type="match status" value="1"/>
</dbReference>
<keyword evidence="5" id="KW-0805">Transcription regulation</keyword>
<dbReference type="PROSITE" id="PS50023">
    <property type="entry name" value="LIM_DOMAIN_2"/>
    <property type="match status" value="1"/>
</dbReference>
<evidence type="ECO:0000256" key="5">
    <source>
        <dbReference type="ARBA" id="ARBA00023015"/>
    </source>
</evidence>